<dbReference type="EMBL" id="BART01015653">
    <property type="protein sequence ID" value="GAG87256.1"/>
    <property type="molecule type" value="Genomic_DNA"/>
</dbReference>
<dbReference type="SUPFAM" id="SSF51735">
    <property type="entry name" value="NAD(P)-binding Rossmann-fold domains"/>
    <property type="match status" value="1"/>
</dbReference>
<evidence type="ECO:0000256" key="1">
    <source>
        <dbReference type="SAM" id="MobiDB-lite"/>
    </source>
</evidence>
<comment type="caution">
    <text evidence="3">The sequence shown here is derived from an EMBL/GenBank/DDBJ whole genome shotgun (WGS) entry which is preliminary data.</text>
</comment>
<dbReference type="PANTHER" id="PTHR10491:SF4">
    <property type="entry name" value="METHIONINE ADENOSYLTRANSFERASE 2 SUBUNIT BETA"/>
    <property type="match status" value="1"/>
</dbReference>
<dbReference type="AlphaFoldDB" id="X1CSL5"/>
<dbReference type="GO" id="GO:0005829">
    <property type="term" value="C:cytosol"/>
    <property type="evidence" value="ECO:0007669"/>
    <property type="project" value="TreeGrafter"/>
</dbReference>
<accession>X1CSL5</accession>
<dbReference type="GO" id="GO:0008831">
    <property type="term" value="F:dTDP-4-dehydrorhamnose reductase activity"/>
    <property type="evidence" value="ECO:0007669"/>
    <property type="project" value="TreeGrafter"/>
</dbReference>
<feature type="region of interest" description="Disordered" evidence="1">
    <location>
        <begin position="74"/>
        <end position="105"/>
    </location>
</feature>
<organism evidence="3">
    <name type="scientific">marine sediment metagenome</name>
    <dbReference type="NCBI Taxonomy" id="412755"/>
    <lineage>
        <taxon>unclassified sequences</taxon>
        <taxon>metagenomes</taxon>
        <taxon>ecological metagenomes</taxon>
    </lineage>
</organism>
<dbReference type="GO" id="GO:0019305">
    <property type="term" value="P:dTDP-rhamnose biosynthetic process"/>
    <property type="evidence" value="ECO:0007669"/>
    <property type="project" value="TreeGrafter"/>
</dbReference>
<protein>
    <recommendedName>
        <fullName evidence="2">RmlD-like substrate binding domain-containing protein</fullName>
    </recommendedName>
</protein>
<proteinExistence type="predicted"/>
<sequence length="120" mass="13308">LELAKEKEVLTVVGDQVGSPTYTKDLAQEMKKLVSGSSYGIYHITNSGSCNWYEFARGILKLAEIKGVKVKPMTSKELNRPARRPQFSVLKSSGSGPGAGNTMRPWKEALKEYMEERKGL</sequence>
<dbReference type="Gene3D" id="3.40.50.720">
    <property type="entry name" value="NAD(P)-binding Rossmann-like Domain"/>
    <property type="match status" value="1"/>
</dbReference>
<feature type="non-terminal residue" evidence="3">
    <location>
        <position position="1"/>
    </location>
</feature>
<evidence type="ECO:0000259" key="2">
    <source>
        <dbReference type="Pfam" id="PF04321"/>
    </source>
</evidence>
<gene>
    <name evidence="3" type="ORF">S01H4_30340</name>
</gene>
<dbReference type="Pfam" id="PF04321">
    <property type="entry name" value="RmlD_sub_bind"/>
    <property type="match status" value="1"/>
</dbReference>
<feature type="domain" description="RmlD-like substrate binding" evidence="2">
    <location>
        <begin position="1"/>
        <end position="116"/>
    </location>
</feature>
<name>X1CSL5_9ZZZZ</name>
<dbReference type="InterPro" id="IPR029903">
    <property type="entry name" value="RmlD-like-bd"/>
</dbReference>
<dbReference type="PANTHER" id="PTHR10491">
    <property type="entry name" value="DTDP-4-DEHYDRORHAMNOSE REDUCTASE"/>
    <property type="match status" value="1"/>
</dbReference>
<dbReference type="InterPro" id="IPR005913">
    <property type="entry name" value="dTDP_dehydrorham_reduct"/>
</dbReference>
<dbReference type="InterPro" id="IPR036291">
    <property type="entry name" value="NAD(P)-bd_dom_sf"/>
</dbReference>
<reference evidence="3" key="1">
    <citation type="journal article" date="2014" name="Front. Microbiol.">
        <title>High frequency of phylogenetically diverse reductive dehalogenase-homologous genes in deep subseafloor sedimentary metagenomes.</title>
        <authorList>
            <person name="Kawai M."/>
            <person name="Futagami T."/>
            <person name="Toyoda A."/>
            <person name="Takaki Y."/>
            <person name="Nishi S."/>
            <person name="Hori S."/>
            <person name="Arai W."/>
            <person name="Tsubouchi T."/>
            <person name="Morono Y."/>
            <person name="Uchiyama I."/>
            <person name="Ito T."/>
            <person name="Fujiyama A."/>
            <person name="Inagaki F."/>
            <person name="Takami H."/>
        </authorList>
    </citation>
    <scope>NUCLEOTIDE SEQUENCE</scope>
    <source>
        <strain evidence="3">Expedition CK06-06</strain>
    </source>
</reference>
<evidence type="ECO:0000313" key="3">
    <source>
        <dbReference type="EMBL" id="GAG87256.1"/>
    </source>
</evidence>